<gene>
    <name evidence="1" type="ORF">E2C01_071388</name>
</gene>
<accession>A0A5B7HV81</accession>
<evidence type="ECO:0000313" key="2">
    <source>
        <dbReference type="Proteomes" id="UP000324222"/>
    </source>
</evidence>
<dbReference type="AlphaFoldDB" id="A0A5B7HV81"/>
<dbReference type="Proteomes" id="UP000324222">
    <property type="component" value="Unassembled WGS sequence"/>
</dbReference>
<reference evidence="1 2" key="1">
    <citation type="submission" date="2019-05" db="EMBL/GenBank/DDBJ databases">
        <title>Another draft genome of Portunus trituberculatus and its Hox gene families provides insights of decapod evolution.</title>
        <authorList>
            <person name="Jeong J.-H."/>
            <person name="Song I."/>
            <person name="Kim S."/>
            <person name="Choi T."/>
            <person name="Kim D."/>
            <person name="Ryu S."/>
            <person name="Kim W."/>
        </authorList>
    </citation>
    <scope>NUCLEOTIDE SEQUENCE [LARGE SCALE GENOMIC DNA]</scope>
    <source>
        <tissue evidence="1">Muscle</tissue>
    </source>
</reference>
<organism evidence="1 2">
    <name type="scientific">Portunus trituberculatus</name>
    <name type="common">Swimming crab</name>
    <name type="synonym">Neptunus trituberculatus</name>
    <dbReference type="NCBI Taxonomy" id="210409"/>
    <lineage>
        <taxon>Eukaryota</taxon>
        <taxon>Metazoa</taxon>
        <taxon>Ecdysozoa</taxon>
        <taxon>Arthropoda</taxon>
        <taxon>Crustacea</taxon>
        <taxon>Multicrustacea</taxon>
        <taxon>Malacostraca</taxon>
        <taxon>Eumalacostraca</taxon>
        <taxon>Eucarida</taxon>
        <taxon>Decapoda</taxon>
        <taxon>Pleocyemata</taxon>
        <taxon>Brachyura</taxon>
        <taxon>Eubrachyura</taxon>
        <taxon>Portunoidea</taxon>
        <taxon>Portunidae</taxon>
        <taxon>Portuninae</taxon>
        <taxon>Portunus</taxon>
    </lineage>
</organism>
<protein>
    <submittedName>
        <fullName evidence="1">Uncharacterized protein</fullName>
    </submittedName>
</protein>
<comment type="caution">
    <text evidence="1">The sequence shown here is derived from an EMBL/GenBank/DDBJ whole genome shotgun (WGS) entry which is preliminary data.</text>
</comment>
<name>A0A5B7HV81_PORTR</name>
<keyword evidence="2" id="KW-1185">Reference proteome</keyword>
<evidence type="ECO:0000313" key="1">
    <source>
        <dbReference type="EMBL" id="MPC76951.1"/>
    </source>
</evidence>
<sequence>MTSFLAASRCLAENQAICAVTPLLIPATLPPRCDMPPSSAICRRQLPSYEVVKTSEVRN</sequence>
<proteinExistence type="predicted"/>
<dbReference type="EMBL" id="VSRR010044655">
    <property type="protein sequence ID" value="MPC76951.1"/>
    <property type="molecule type" value="Genomic_DNA"/>
</dbReference>